<dbReference type="SMART" id="SM00235">
    <property type="entry name" value="ZnMc"/>
    <property type="match status" value="1"/>
</dbReference>
<keyword evidence="1 7" id="KW-0645">Protease</keyword>
<dbReference type="GO" id="GO:0006508">
    <property type="term" value="P:proteolysis"/>
    <property type="evidence" value="ECO:0007669"/>
    <property type="project" value="UniProtKB-KW"/>
</dbReference>
<keyword evidence="6 7" id="KW-0482">Metalloprotease</keyword>
<accession>A0A1M6F702</accession>
<sequence length="621" mass="69386">MNHKRVKKDISLFTWVCAIFLLLSICASCENEADFETESNAPIITENFEKPELAFPKASGIQKQIRIGKQTLHVEQIENNLVFEGDILISNNQLGTKSVGRSNLARRWPNNTVYYAIETGLPNQARVTNAIAHWQNNTPLRFVARTNQPDYIYFKKGSGCSSFVGRVGGRQDINLADGCSTGNTIHEIGHAIGLWHEQSRKDRDSYVTINFGNIQAGREHNFRTYVQQGQDGAEYTSTLDFGSIMMYGPYFFSSNNQPTITKKDGSTYSIQRNALSADDKLGVLRMYPNIGLGSFDMASSKDLSVSLDYNGDGYEDVINYRPGNKVFYLQRNDKNGKFTSVVRSHNGVAGYDLASSRDRIIALDYNGDNKDDIIIYRPGNKIAFLLRSNGNGTFTAVYKSWNGFQGYDLAVTTDKMVALDYNGDGKDEVMCFRPGKSVFFLYRSNGTATFQKMIDARSGFGGFDLKSANDNAIALDYNKDGKDDIGFYRPGSKVFFLLKSNGNTTFSTPIKSFNGIASFDLARSNDRLVTLDYNNDGYEDIVAYRPGSRVFYLNRANSNGSFTSVIRSHSGIMGYDLASGLDKIISLDYNKDGRSDILCYRPGSRVVYYGRSNGSTFIREY</sequence>
<dbReference type="GO" id="GO:0004222">
    <property type="term" value="F:metalloendopeptidase activity"/>
    <property type="evidence" value="ECO:0007669"/>
    <property type="project" value="UniProtKB-UniRule"/>
</dbReference>
<dbReference type="AlphaFoldDB" id="A0A1M6F702"/>
<dbReference type="Gene3D" id="3.40.390.10">
    <property type="entry name" value="Collagenase (Catalytic Domain)"/>
    <property type="match status" value="1"/>
</dbReference>
<protein>
    <submittedName>
        <fullName evidence="10">Repeat domain-containing protein</fullName>
    </submittedName>
</protein>
<dbReference type="GO" id="GO:0008270">
    <property type="term" value="F:zinc ion binding"/>
    <property type="evidence" value="ECO:0007669"/>
    <property type="project" value="UniProtKB-UniRule"/>
</dbReference>
<dbReference type="EMBL" id="FQYP01000004">
    <property type="protein sequence ID" value="SHI93450.1"/>
    <property type="molecule type" value="Genomic_DNA"/>
</dbReference>
<evidence type="ECO:0000256" key="5">
    <source>
        <dbReference type="ARBA" id="ARBA00022833"/>
    </source>
</evidence>
<evidence type="ECO:0000256" key="8">
    <source>
        <dbReference type="SAM" id="SignalP"/>
    </source>
</evidence>
<evidence type="ECO:0000313" key="10">
    <source>
        <dbReference type="EMBL" id="SHI93450.1"/>
    </source>
</evidence>
<feature type="binding site" evidence="7">
    <location>
        <position position="186"/>
    </location>
    <ligand>
        <name>Zn(2+)</name>
        <dbReference type="ChEBI" id="CHEBI:29105"/>
        <note>catalytic</note>
    </ligand>
</feature>
<reference evidence="11" key="1">
    <citation type="submission" date="2016-11" db="EMBL/GenBank/DDBJ databases">
        <authorList>
            <person name="Varghese N."/>
            <person name="Submissions S."/>
        </authorList>
    </citation>
    <scope>NUCLEOTIDE SEQUENCE [LARGE SCALE GENOMIC DNA]</scope>
    <source>
        <strain evidence="11">DSM 22623</strain>
    </source>
</reference>
<keyword evidence="5 7" id="KW-0862">Zinc</keyword>
<gene>
    <name evidence="10" type="ORF">SAMN04488508_104123</name>
</gene>
<evidence type="ECO:0000259" key="9">
    <source>
        <dbReference type="PROSITE" id="PS51864"/>
    </source>
</evidence>
<feature type="active site" evidence="7">
    <location>
        <position position="187"/>
    </location>
</feature>
<dbReference type="Gene3D" id="2.130.10.130">
    <property type="entry name" value="Integrin alpha, N-terminal"/>
    <property type="match status" value="1"/>
</dbReference>
<dbReference type="OrthoDB" id="8455098at2"/>
<feature type="domain" description="Peptidase M12A" evidence="9">
    <location>
        <begin position="97"/>
        <end position="289"/>
    </location>
</feature>
<evidence type="ECO:0000256" key="4">
    <source>
        <dbReference type="ARBA" id="ARBA00022801"/>
    </source>
</evidence>
<proteinExistence type="predicted"/>
<feature type="binding site" evidence="7">
    <location>
        <position position="196"/>
    </location>
    <ligand>
        <name>Zn(2+)</name>
        <dbReference type="ChEBI" id="CHEBI:29105"/>
        <note>catalytic</note>
    </ligand>
</feature>
<dbReference type="Gene3D" id="2.40.128.340">
    <property type="match status" value="1"/>
</dbReference>
<dbReference type="PRINTS" id="PR00480">
    <property type="entry name" value="ASTACIN"/>
</dbReference>
<dbReference type="InterPro" id="IPR001506">
    <property type="entry name" value="Peptidase_M12A"/>
</dbReference>
<dbReference type="InterPro" id="IPR028994">
    <property type="entry name" value="Integrin_alpha_N"/>
</dbReference>
<dbReference type="Proteomes" id="UP000184432">
    <property type="component" value="Unassembled WGS sequence"/>
</dbReference>
<evidence type="ECO:0000256" key="1">
    <source>
        <dbReference type="ARBA" id="ARBA00022670"/>
    </source>
</evidence>
<dbReference type="Pfam" id="PF13517">
    <property type="entry name" value="FG-GAP_3"/>
    <property type="match status" value="3"/>
</dbReference>
<dbReference type="SUPFAM" id="SSF55486">
    <property type="entry name" value="Metalloproteases ('zincins'), catalytic domain"/>
    <property type="match status" value="1"/>
</dbReference>
<evidence type="ECO:0000313" key="11">
    <source>
        <dbReference type="Proteomes" id="UP000184432"/>
    </source>
</evidence>
<feature type="signal peptide" evidence="8">
    <location>
        <begin position="1"/>
        <end position="33"/>
    </location>
</feature>
<dbReference type="InterPro" id="IPR034035">
    <property type="entry name" value="Astacin-like_dom"/>
</dbReference>
<dbReference type="PANTHER" id="PTHR10127">
    <property type="entry name" value="DISCOIDIN, CUB, EGF, LAMININ , AND ZINC METALLOPROTEASE DOMAIN CONTAINING"/>
    <property type="match status" value="1"/>
</dbReference>
<keyword evidence="11" id="KW-1185">Reference proteome</keyword>
<comment type="caution">
    <text evidence="7">Lacks conserved residue(s) required for the propagation of feature annotation.</text>
</comment>
<evidence type="ECO:0000256" key="2">
    <source>
        <dbReference type="ARBA" id="ARBA00022723"/>
    </source>
</evidence>
<organism evidence="10 11">
    <name type="scientific">Aquimarina spongiae</name>
    <dbReference type="NCBI Taxonomy" id="570521"/>
    <lineage>
        <taxon>Bacteria</taxon>
        <taxon>Pseudomonadati</taxon>
        <taxon>Bacteroidota</taxon>
        <taxon>Flavobacteriia</taxon>
        <taxon>Flavobacteriales</taxon>
        <taxon>Flavobacteriaceae</taxon>
        <taxon>Aquimarina</taxon>
    </lineage>
</organism>
<dbReference type="RefSeq" id="WP_073315953.1">
    <property type="nucleotide sequence ID" value="NZ_FQYP01000004.1"/>
</dbReference>
<dbReference type="STRING" id="570521.SAMN04488508_104123"/>
<dbReference type="PROSITE" id="PS51864">
    <property type="entry name" value="ASTACIN"/>
    <property type="match status" value="1"/>
</dbReference>
<keyword evidence="4 7" id="KW-0378">Hydrolase</keyword>
<dbReference type="InterPro" id="IPR006026">
    <property type="entry name" value="Peptidase_Metallo"/>
</dbReference>
<dbReference type="Pfam" id="PF01400">
    <property type="entry name" value="Astacin"/>
    <property type="match status" value="1"/>
</dbReference>
<evidence type="ECO:0000256" key="7">
    <source>
        <dbReference type="PROSITE-ProRule" id="PRU01211"/>
    </source>
</evidence>
<keyword evidence="3 8" id="KW-0732">Signal</keyword>
<evidence type="ECO:0000256" key="6">
    <source>
        <dbReference type="ARBA" id="ARBA00023049"/>
    </source>
</evidence>
<dbReference type="SUPFAM" id="SSF69318">
    <property type="entry name" value="Integrin alpha N-terminal domain"/>
    <property type="match status" value="1"/>
</dbReference>
<dbReference type="CDD" id="cd04280">
    <property type="entry name" value="ZnMc_astacin_like"/>
    <property type="match status" value="1"/>
</dbReference>
<dbReference type="PANTHER" id="PTHR10127:SF780">
    <property type="entry name" value="METALLOENDOPEPTIDASE"/>
    <property type="match status" value="1"/>
</dbReference>
<feature type="binding site" evidence="7">
    <location>
        <position position="190"/>
    </location>
    <ligand>
        <name>Zn(2+)</name>
        <dbReference type="ChEBI" id="CHEBI:29105"/>
        <note>catalytic</note>
    </ligand>
</feature>
<dbReference type="InterPro" id="IPR024079">
    <property type="entry name" value="MetalloPept_cat_dom_sf"/>
</dbReference>
<name>A0A1M6F702_9FLAO</name>
<feature type="chain" id="PRO_5012929107" evidence="8">
    <location>
        <begin position="34"/>
        <end position="621"/>
    </location>
</feature>
<keyword evidence="2 7" id="KW-0479">Metal-binding</keyword>
<comment type="cofactor">
    <cofactor evidence="7">
        <name>Zn(2+)</name>
        <dbReference type="ChEBI" id="CHEBI:29105"/>
    </cofactor>
    <text evidence="7">Binds 1 zinc ion per subunit.</text>
</comment>
<dbReference type="InterPro" id="IPR013517">
    <property type="entry name" value="FG-GAP"/>
</dbReference>
<evidence type="ECO:0000256" key="3">
    <source>
        <dbReference type="ARBA" id="ARBA00022729"/>
    </source>
</evidence>